<evidence type="ECO:0000313" key="12">
    <source>
        <dbReference type="Proteomes" id="UP001163823"/>
    </source>
</evidence>
<proteinExistence type="inferred from homology"/>
<organism evidence="11 12">
    <name type="scientific">Quillaja saponaria</name>
    <name type="common">Soap bark tree</name>
    <dbReference type="NCBI Taxonomy" id="32244"/>
    <lineage>
        <taxon>Eukaryota</taxon>
        <taxon>Viridiplantae</taxon>
        <taxon>Streptophyta</taxon>
        <taxon>Embryophyta</taxon>
        <taxon>Tracheophyta</taxon>
        <taxon>Spermatophyta</taxon>
        <taxon>Magnoliopsida</taxon>
        <taxon>eudicotyledons</taxon>
        <taxon>Gunneridae</taxon>
        <taxon>Pentapetalae</taxon>
        <taxon>rosids</taxon>
        <taxon>fabids</taxon>
        <taxon>Fabales</taxon>
        <taxon>Quillajaceae</taxon>
        <taxon>Quillaja</taxon>
    </lineage>
</organism>
<dbReference type="AlphaFoldDB" id="A0AAD7KU20"/>
<keyword evidence="5" id="KW-0551">Lipid droplet</keyword>
<dbReference type="PANTHER" id="PTHR33203">
    <property type="entry name" value="OLEOSIN"/>
    <property type="match status" value="1"/>
</dbReference>
<dbReference type="PANTHER" id="PTHR33203:SF44">
    <property type="entry name" value="OLEOSIN 20.3 KDA"/>
    <property type="match status" value="1"/>
</dbReference>
<gene>
    <name evidence="11" type="ORF">O6P43_030839</name>
</gene>
<evidence type="ECO:0000256" key="4">
    <source>
        <dbReference type="ARBA" id="ARBA00010858"/>
    </source>
</evidence>
<evidence type="ECO:0000256" key="1">
    <source>
        <dbReference type="ARBA" id="ARBA00002582"/>
    </source>
</evidence>
<feature type="transmembrane region" description="Helical" evidence="10">
    <location>
        <begin position="38"/>
        <end position="59"/>
    </location>
</feature>
<feature type="region of interest" description="Disordered" evidence="9">
    <location>
        <begin position="152"/>
        <end position="185"/>
    </location>
</feature>
<dbReference type="Pfam" id="PF01277">
    <property type="entry name" value="Oleosin"/>
    <property type="match status" value="1"/>
</dbReference>
<comment type="function">
    <text evidence="1">May have a structural role to stabilize the lipid body during desiccation of the seed by preventing coalescence of the oil. Probably interacts with both lipid and phospholipid moieties of lipid bodies. May also provide recognition signals for specific lipase anchorage in lipolysis during seedling growth.</text>
</comment>
<evidence type="ECO:0000256" key="8">
    <source>
        <dbReference type="ARBA" id="ARBA00023136"/>
    </source>
</evidence>
<keyword evidence="6 10" id="KW-0812">Transmembrane</keyword>
<dbReference type="GO" id="GO:0012511">
    <property type="term" value="C:monolayer-surrounded lipid storage body"/>
    <property type="evidence" value="ECO:0007669"/>
    <property type="project" value="InterPro"/>
</dbReference>
<keyword evidence="7 10" id="KW-1133">Transmembrane helix</keyword>
<protein>
    <submittedName>
        <fullName evidence="11">Oleosin</fullName>
    </submittedName>
</protein>
<sequence length="185" mass="19863">MAEHQQGHQLGYQQQQQHPDVIKGYLPGSEKGPSSSQVLAVVTLFPVGAFLLLLAGLTLTGTLVSLAITAPLFVIFSPVLIPALLVIALAVTGVVTSGAFGVTALSSFLWLLNFLRQSRVPEQLEHAKRWTQDTAGQLAQMTQDTAGYLQTQEAADQVGQRTKEAGQDVQSKAQEGGRRKAQDTR</sequence>
<evidence type="ECO:0000313" key="11">
    <source>
        <dbReference type="EMBL" id="KAJ7945830.1"/>
    </source>
</evidence>
<dbReference type="Proteomes" id="UP001163823">
    <property type="component" value="Chromosome 13"/>
</dbReference>
<dbReference type="GO" id="GO:0050826">
    <property type="term" value="P:response to freezing"/>
    <property type="evidence" value="ECO:0007669"/>
    <property type="project" value="TreeGrafter"/>
</dbReference>
<evidence type="ECO:0000256" key="10">
    <source>
        <dbReference type="SAM" id="Phobius"/>
    </source>
</evidence>
<accession>A0AAD7KU20</accession>
<dbReference type="GO" id="GO:0010344">
    <property type="term" value="P:seed oilbody biogenesis"/>
    <property type="evidence" value="ECO:0007669"/>
    <property type="project" value="TreeGrafter"/>
</dbReference>
<feature type="compositionally biased region" description="Basic and acidic residues" evidence="9">
    <location>
        <begin position="175"/>
        <end position="185"/>
    </location>
</feature>
<feature type="transmembrane region" description="Helical" evidence="10">
    <location>
        <begin position="66"/>
        <end position="91"/>
    </location>
</feature>
<dbReference type="EMBL" id="JARAOO010000013">
    <property type="protein sequence ID" value="KAJ7945830.1"/>
    <property type="molecule type" value="Genomic_DNA"/>
</dbReference>
<comment type="caution">
    <text evidence="11">The sequence shown here is derived from an EMBL/GenBank/DDBJ whole genome shotgun (WGS) entry which is preliminary data.</text>
</comment>
<dbReference type="GO" id="GO:0016020">
    <property type="term" value="C:membrane"/>
    <property type="evidence" value="ECO:0007669"/>
    <property type="project" value="UniProtKB-SubCell"/>
</dbReference>
<evidence type="ECO:0000256" key="6">
    <source>
        <dbReference type="ARBA" id="ARBA00022692"/>
    </source>
</evidence>
<feature type="transmembrane region" description="Helical" evidence="10">
    <location>
        <begin position="97"/>
        <end position="115"/>
    </location>
</feature>
<evidence type="ECO:0000256" key="9">
    <source>
        <dbReference type="SAM" id="MobiDB-lite"/>
    </source>
</evidence>
<comment type="subcellular location">
    <subcellularLocation>
        <location evidence="3">Lipid droplet</location>
    </subcellularLocation>
    <subcellularLocation>
        <location evidence="2">Membrane</location>
        <topology evidence="2">Multi-pass membrane protein</topology>
    </subcellularLocation>
</comment>
<reference evidence="11" key="1">
    <citation type="journal article" date="2023" name="Science">
        <title>Elucidation of the pathway for biosynthesis of saponin adjuvants from the soapbark tree.</title>
        <authorList>
            <person name="Reed J."/>
            <person name="Orme A."/>
            <person name="El-Demerdash A."/>
            <person name="Owen C."/>
            <person name="Martin L.B.B."/>
            <person name="Misra R.C."/>
            <person name="Kikuchi S."/>
            <person name="Rejzek M."/>
            <person name="Martin A.C."/>
            <person name="Harkess A."/>
            <person name="Leebens-Mack J."/>
            <person name="Louveau T."/>
            <person name="Stephenson M.J."/>
            <person name="Osbourn A."/>
        </authorList>
    </citation>
    <scope>NUCLEOTIDE SEQUENCE</scope>
    <source>
        <strain evidence="11">S10</strain>
    </source>
</reference>
<dbReference type="GO" id="GO:0019915">
    <property type="term" value="P:lipid storage"/>
    <property type="evidence" value="ECO:0007669"/>
    <property type="project" value="TreeGrafter"/>
</dbReference>
<evidence type="ECO:0000256" key="3">
    <source>
        <dbReference type="ARBA" id="ARBA00004502"/>
    </source>
</evidence>
<dbReference type="KEGG" id="qsa:O6P43_030839"/>
<evidence type="ECO:0000256" key="7">
    <source>
        <dbReference type="ARBA" id="ARBA00022989"/>
    </source>
</evidence>
<keyword evidence="8 10" id="KW-0472">Membrane</keyword>
<evidence type="ECO:0000256" key="2">
    <source>
        <dbReference type="ARBA" id="ARBA00004141"/>
    </source>
</evidence>
<keyword evidence="12" id="KW-1185">Reference proteome</keyword>
<evidence type="ECO:0000256" key="5">
    <source>
        <dbReference type="ARBA" id="ARBA00022677"/>
    </source>
</evidence>
<name>A0AAD7KU20_QUISA</name>
<comment type="similarity">
    <text evidence="4">Belongs to the oleosin family.</text>
</comment>
<dbReference type="InterPro" id="IPR000136">
    <property type="entry name" value="Oleosin"/>
</dbReference>